<dbReference type="Proteomes" id="UP001527882">
    <property type="component" value="Unassembled WGS sequence"/>
</dbReference>
<gene>
    <name evidence="1" type="ORF">O9H85_03790</name>
</gene>
<evidence type="ECO:0000313" key="1">
    <source>
        <dbReference type="EMBL" id="MCZ8511569.1"/>
    </source>
</evidence>
<name>A0ABT4Q3Y3_9BACL</name>
<organism evidence="1 2">
    <name type="scientific">Paenibacillus gyeongsangnamensis</name>
    <dbReference type="NCBI Taxonomy" id="3388067"/>
    <lineage>
        <taxon>Bacteria</taxon>
        <taxon>Bacillati</taxon>
        <taxon>Bacillota</taxon>
        <taxon>Bacilli</taxon>
        <taxon>Bacillales</taxon>
        <taxon>Paenibacillaceae</taxon>
        <taxon>Paenibacillus</taxon>
    </lineage>
</organism>
<protein>
    <submittedName>
        <fullName evidence="1">Uncharacterized protein</fullName>
    </submittedName>
</protein>
<proteinExistence type="predicted"/>
<keyword evidence="2" id="KW-1185">Reference proteome</keyword>
<evidence type="ECO:0000313" key="2">
    <source>
        <dbReference type="Proteomes" id="UP001527882"/>
    </source>
</evidence>
<comment type="caution">
    <text evidence="1">The sequence shown here is derived from an EMBL/GenBank/DDBJ whole genome shotgun (WGS) entry which is preliminary data.</text>
</comment>
<sequence length="61" mass="7080">MDRKVYYDEQWRESVCDYHAKPGIVQATFGEWKESDFGLEGEYYGLKSFLGTQYISIGISS</sequence>
<dbReference type="RefSeq" id="WP_269879967.1">
    <property type="nucleotide sequence ID" value="NZ_JAQAGZ010000002.1"/>
</dbReference>
<reference evidence="1 2" key="1">
    <citation type="submission" date="2022-12" db="EMBL/GenBank/DDBJ databases">
        <title>Draft genome sequence of Paenibacillus sp. dW9.</title>
        <authorList>
            <person name="Choi E.-W."/>
            <person name="Kim D.-U."/>
        </authorList>
    </citation>
    <scope>NUCLEOTIDE SEQUENCE [LARGE SCALE GENOMIC DNA]</scope>
    <source>
        <strain evidence="2">dW9</strain>
    </source>
</reference>
<dbReference type="EMBL" id="JAQAGZ010000002">
    <property type="protein sequence ID" value="MCZ8511569.1"/>
    <property type="molecule type" value="Genomic_DNA"/>
</dbReference>
<accession>A0ABT4Q3Y3</accession>